<feature type="region of interest" description="Disordered" evidence="1">
    <location>
        <begin position="141"/>
        <end position="164"/>
    </location>
</feature>
<feature type="region of interest" description="Disordered" evidence="1">
    <location>
        <begin position="331"/>
        <end position="372"/>
    </location>
</feature>
<evidence type="ECO:0000256" key="1">
    <source>
        <dbReference type="SAM" id="MobiDB-lite"/>
    </source>
</evidence>
<feature type="region of interest" description="Disordered" evidence="1">
    <location>
        <begin position="240"/>
        <end position="275"/>
    </location>
</feature>
<dbReference type="EMBL" id="PKSM01000215">
    <property type="protein sequence ID" value="POW02399.1"/>
    <property type="molecule type" value="Genomic_DNA"/>
</dbReference>
<feature type="compositionally biased region" description="Low complexity" evidence="1">
    <location>
        <begin position="262"/>
        <end position="275"/>
    </location>
</feature>
<evidence type="ECO:0000313" key="3">
    <source>
        <dbReference type="Proteomes" id="UP000238274"/>
    </source>
</evidence>
<name>A0A2S4UYP1_9BASI</name>
<gene>
    <name evidence="2" type="ORF">PSHT_12126</name>
</gene>
<protein>
    <submittedName>
        <fullName evidence="2">Uncharacterized protein</fullName>
    </submittedName>
</protein>
<comment type="caution">
    <text evidence="2">The sequence shown here is derived from an EMBL/GenBank/DDBJ whole genome shotgun (WGS) entry which is preliminary data.</text>
</comment>
<organism evidence="2 3">
    <name type="scientific">Puccinia striiformis</name>
    <dbReference type="NCBI Taxonomy" id="27350"/>
    <lineage>
        <taxon>Eukaryota</taxon>
        <taxon>Fungi</taxon>
        <taxon>Dikarya</taxon>
        <taxon>Basidiomycota</taxon>
        <taxon>Pucciniomycotina</taxon>
        <taxon>Pucciniomycetes</taxon>
        <taxon>Pucciniales</taxon>
        <taxon>Pucciniaceae</taxon>
        <taxon>Puccinia</taxon>
    </lineage>
</organism>
<reference evidence="2 3" key="1">
    <citation type="submission" date="2017-12" db="EMBL/GenBank/DDBJ databases">
        <title>Gene loss provides genomic basis for host adaptation in cereal stripe rust fungi.</title>
        <authorList>
            <person name="Xia C."/>
        </authorList>
    </citation>
    <scope>NUCLEOTIDE SEQUENCE [LARGE SCALE GENOMIC DNA]</scope>
    <source>
        <strain evidence="2 3">93TX-2</strain>
    </source>
</reference>
<dbReference type="VEuPathDB" id="FungiDB:PSTT_12574"/>
<feature type="compositionally biased region" description="Acidic residues" evidence="1">
    <location>
        <begin position="342"/>
        <end position="353"/>
    </location>
</feature>
<proteinExistence type="predicted"/>
<dbReference type="VEuPathDB" id="FungiDB:PSHT_12126"/>
<reference evidence="3" key="2">
    <citation type="journal article" date="2018" name="BMC Genomics">
        <title>Genomic insights into host adaptation between the wheat stripe rust pathogen (Puccinia striiformis f. sp. tritici) and the barley stripe rust pathogen (Puccinia striiformis f. sp. hordei).</title>
        <authorList>
            <person name="Xia C."/>
            <person name="Wang M."/>
            <person name="Yin C."/>
            <person name="Cornejo O.E."/>
            <person name="Hulbert S.H."/>
            <person name="Chen X."/>
        </authorList>
    </citation>
    <scope>NUCLEOTIDE SEQUENCE [LARGE SCALE GENOMIC DNA]</scope>
    <source>
        <strain evidence="3">93TX-2</strain>
    </source>
</reference>
<evidence type="ECO:0000313" key="2">
    <source>
        <dbReference type="EMBL" id="POW02399.1"/>
    </source>
</evidence>
<keyword evidence="3" id="KW-1185">Reference proteome</keyword>
<sequence length="372" mass="42186">MYLFQIIRNFPSTKIKEEHFLFENMAGQPSSNPLYTLPNLTSIGSTSPASHSLRENGDIQPFNFNSDKSLLGSGCPPNNYTPSLNQASSYIYIRPIKALPRRTLLSNILEQRSSHDTINQRFRMDWSSFRPNSDLDLPPIILGTDTTAPRRDTRTSNPSSSYLRSASKFGVQQQVIPPHQSSSQDWNSGRSHLGFFKLKTYDGEWPADALEVLRNISWTGDASSHRKTRLIPSMRQRYLVSKRNDQRQKTLTRPHLPAFEPKSTSQKSQKSNQTSMLMRTSQYFNGNRCTKLRLGVPDEEGRSGSLDFSDGWTMDQGVVLQEEMVQSGSTYALKRKSSSSYSDDDNQLIDDAEGSFQRDGAPVDLTKRRRIE</sequence>
<accession>A0A2S4UYP1</accession>
<dbReference type="AlphaFoldDB" id="A0A2S4UYP1"/>
<reference evidence="3" key="3">
    <citation type="journal article" date="2018" name="Mol. Plant Microbe Interact.">
        <title>Genome sequence resources for the wheat stripe rust pathogen (Puccinia striiformis f. sp. tritici) and the barley stripe rust pathogen (Puccinia striiformis f. sp. hordei).</title>
        <authorList>
            <person name="Xia C."/>
            <person name="Wang M."/>
            <person name="Yin C."/>
            <person name="Cornejo O.E."/>
            <person name="Hulbert S.H."/>
            <person name="Chen X."/>
        </authorList>
    </citation>
    <scope>NUCLEOTIDE SEQUENCE [LARGE SCALE GENOMIC DNA]</scope>
    <source>
        <strain evidence="3">93TX-2</strain>
    </source>
</reference>
<dbReference type="Proteomes" id="UP000238274">
    <property type="component" value="Unassembled WGS sequence"/>
</dbReference>